<dbReference type="Proteomes" id="UP000005940">
    <property type="component" value="Chromosome"/>
</dbReference>
<dbReference type="EMBL" id="CP029159">
    <property type="protein sequence ID" value="QKM69333.1"/>
    <property type="molecule type" value="Genomic_DNA"/>
</dbReference>
<gene>
    <name evidence="1" type="ORF">STSU_021325</name>
</gene>
<accession>I2MZZ2</accession>
<dbReference type="AlphaFoldDB" id="I2MZZ2"/>
<reference evidence="1 2" key="1">
    <citation type="journal article" date="2012" name="J. Bacteriol.">
        <title>Draft genome of Streptomyces tsukubaensis NRRL 18488, the producer of the clinically important immunosuppressant tacrolimus (FK506).</title>
        <authorList>
            <person name="Barreiro C."/>
            <person name="Prieto C."/>
            <person name="Sola-Landa A."/>
            <person name="Solera E."/>
            <person name="Martinez-Castro M."/>
            <person name="Perez-Redondo R."/>
            <person name="Garcia-Estrada C."/>
            <person name="Aparicio J.F."/>
            <person name="Fernandez-Martinez L.T."/>
            <person name="Santos-Aberturas J."/>
            <person name="Salehi-Najafabadi Z."/>
            <person name="Rodriguez-Garcia A."/>
            <person name="Tauch A."/>
            <person name="Martin J.F."/>
        </authorList>
    </citation>
    <scope>NUCLEOTIDE SEQUENCE [LARGE SCALE GENOMIC DNA]</scope>
    <source>
        <strain evidence="2">DSM 42081 / NBRC 108919 / NRRL 18488 / 9993</strain>
    </source>
</reference>
<organism evidence="1 2">
    <name type="scientific">Streptomyces tsukubensis (strain DSM 42081 / NBRC 108919 / NRRL 18488 / 9993)</name>
    <dbReference type="NCBI Taxonomy" id="1114943"/>
    <lineage>
        <taxon>Bacteria</taxon>
        <taxon>Bacillati</taxon>
        <taxon>Actinomycetota</taxon>
        <taxon>Actinomycetes</taxon>
        <taxon>Kitasatosporales</taxon>
        <taxon>Streptomycetaceae</taxon>
        <taxon>Streptomyces</taxon>
    </lineage>
</organism>
<protein>
    <submittedName>
        <fullName evidence="1">Uncharacterized protein</fullName>
    </submittedName>
</protein>
<dbReference type="RefSeq" id="WP_006706048.1">
    <property type="nucleotide sequence ID" value="NZ_CP029159.1"/>
</dbReference>
<name>I2MZZ2_STRT9</name>
<proteinExistence type="predicted"/>
<evidence type="ECO:0000313" key="2">
    <source>
        <dbReference type="Proteomes" id="UP000005940"/>
    </source>
</evidence>
<keyword evidence="2" id="KW-1185">Reference proteome</keyword>
<sequence length="135" mass="13650">MSDAQGVNNYHGPVFNAGSSGNQFAWNNGTVTQNQQHNTAVAPGYEELASVVGNLLGELPRAGLGETERAETEAAARGVLAEITGADAPEEGRLRSALGRLDGSLAPVATGVVAGVAVGAQEWARAAIEALAGLV</sequence>
<evidence type="ECO:0000313" key="1">
    <source>
        <dbReference type="EMBL" id="QKM69333.1"/>
    </source>
</evidence>